<dbReference type="EMBL" id="BTCM01000004">
    <property type="protein sequence ID" value="GMK57227.1"/>
    <property type="molecule type" value="Genomic_DNA"/>
</dbReference>
<name>A0AAD3TUM9_9TREE</name>
<sequence>MPPRRSTAGSKAAPGDACEVRTSAINVPKIMEHLCEVQVADVALVNSITALDGKVDRLLQHFGVQVGSAVGIHGKVDALIAALHVGENRE</sequence>
<protein>
    <submittedName>
        <fullName evidence="1">Uncharacterized protein</fullName>
    </submittedName>
</protein>
<gene>
    <name evidence="1" type="ORF">CspeluHIS016_0400610</name>
</gene>
<organism evidence="1 2">
    <name type="scientific">Cutaneotrichosporon spelunceum</name>
    <dbReference type="NCBI Taxonomy" id="1672016"/>
    <lineage>
        <taxon>Eukaryota</taxon>
        <taxon>Fungi</taxon>
        <taxon>Dikarya</taxon>
        <taxon>Basidiomycota</taxon>
        <taxon>Agaricomycotina</taxon>
        <taxon>Tremellomycetes</taxon>
        <taxon>Trichosporonales</taxon>
        <taxon>Trichosporonaceae</taxon>
        <taxon>Cutaneotrichosporon</taxon>
    </lineage>
</organism>
<comment type="caution">
    <text evidence="1">The sequence shown here is derived from an EMBL/GenBank/DDBJ whole genome shotgun (WGS) entry which is preliminary data.</text>
</comment>
<dbReference type="AlphaFoldDB" id="A0AAD3TUM9"/>
<evidence type="ECO:0000313" key="1">
    <source>
        <dbReference type="EMBL" id="GMK57227.1"/>
    </source>
</evidence>
<keyword evidence="2" id="KW-1185">Reference proteome</keyword>
<dbReference type="Proteomes" id="UP001222932">
    <property type="component" value="Unassembled WGS sequence"/>
</dbReference>
<reference evidence="1" key="1">
    <citation type="journal article" date="2023" name="BMC Genomics">
        <title>Chromosome-level genome assemblies of Cutaneotrichosporon spp. (Trichosporonales, Basidiomycota) reveal imbalanced evolution between nucleotide sequences and chromosome synteny.</title>
        <authorList>
            <person name="Kobayashi Y."/>
            <person name="Kayamori A."/>
            <person name="Aoki K."/>
            <person name="Shiwa Y."/>
            <person name="Matsutani M."/>
            <person name="Fujita N."/>
            <person name="Sugita T."/>
            <person name="Iwasaki W."/>
            <person name="Tanaka N."/>
            <person name="Takashima M."/>
        </authorList>
    </citation>
    <scope>NUCLEOTIDE SEQUENCE</scope>
    <source>
        <strain evidence="1">HIS016</strain>
    </source>
</reference>
<reference evidence="1" key="2">
    <citation type="submission" date="2023-06" db="EMBL/GenBank/DDBJ databases">
        <authorList>
            <person name="Kobayashi Y."/>
            <person name="Kayamori A."/>
            <person name="Aoki K."/>
            <person name="Shiwa Y."/>
            <person name="Fujita N."/>
            <person name="Sugita T."/>
            <person name="Iwasaki W."/>
            <person name="Tanaka N."/>
            <person name="Takashima M."/>
        </authorList>
    </citation>
    <scope>NUCLEOTIDE SEQUENCE</scope>
    <source>
        <strain evidence="1">HIS016</strain>
    </source>
</reference>
<evidence type="ECO:0000313" key="2">
    <source>
        <dbReference type="Proteomes" id="UP001222932"/>
    </source>
</evidence>
<accession>A0AAD3TUM9</accession>
<proteinExistence type="predicted"/>